<evidence type="ECO:0000313" key="2">
    <source>
        <dbReference type="Proteomes" id="UP000827872"/>
    </source>
</evidence>
<keyword evidence="2" id="KW-1185">Reference proteome</keyword>
<proteinExistence type="predicted"/>
<accession>A0ACB8FMQ3</accession>
<organism evidence="1 2">
    <name type="scientific">Sphaerodactylus townsendi</name>
    <dbReference type="NCBI Taxonomy" id="933632"/>
    <lineage>
        <taxon>Eukaryota</taxon>
        <taxon>Metazoa</taxon>
        <taxon>Chordata</taxon>
        <taxon>Craniata</taxon>
        <taxon>Vertebrata</taxon>
        <taxon>Euteleostomi</taxon>
        <taxon>Lepidosauria</taxon>
        <taxon>Squamata</taxon>
        <taxon>Bifurcata</taxon>
        <taxon>Gekkota</taxon>
        <taxon>Sphaerodactylidae</taxon>
        <taxon>Sphaerodactylus</taxon>
    </lineage>
</organism>
<reference evidence="1" key="1">
    <citation type="submission" date="2021-08" db="EMBL/GenBank/DDBJ databases">
        <title>The first chromosome-level gecko genome reveals the dynamic sex chromosomes of Neotropical dwarf geckos (Sphaerodactylidae: Sphaerodactylus).</title>
        <authorList>
            <person name="Pinto B.J."/>
            <person name="Keating S.E."/>
            <person name="Gamble T."/>
        </authorList>
    </citation>
    <scope>NUCLEOTIDE SEQUENCE</scope>
    <source>
        <strain evidence="1">TG3544</strain>
    </source>
</reference>
<gene>
    <name evidence="1" type="ORF">K3G42_003998</name>
</gene>
<protein>
    <submittedName>
        <fullName evidence="1">Uncharacterized protein</fullName>
    </submittedName>
</protein>
<name>A0ACB8FMQ3_9SAUR</name>
<dbReference type="Proteomes" id="UP000827872">
    <property type="component" value="Linkage Group LG06"/>
</dbReference>
<dbReference type="EMBL" id="CM037619">
    <property type="protein sequence ID" value="KAH8006426.1"/>
    <property type="molecule type" value="Genomic_DNA"/>
</dbReference>
<comment type="caution">
    <text evidence="1">The sequence shown here is derived from an EMBL/GenBank/DDBJ whole genome shotgun (WGS) entry which is preliminary data.</text>
</comment>
<sequence>MPVELACLQYHLWPSLVVALMSIKEHMAEGSIQNVNLGDTYTDYMIQGLQPGTEYTVTVNPVFGAIEGPVVTRKATTLSSSTVQMLKATDITVNSVMVLWNSVPGATGYRITWGPTPEFFGRDRPRQLTLNSSTTAYHLRNLAHNTEYMISLYVLFGSVEGPGITITARTSPLGYVSNFKVTSPTSTSLFLSWSAVPAATKYKIIWKPAGEGQERGPVKSHLLDSRVLAYRLENLLPDTHYAVSIRAVFGGSEGSGITLTHRTGENLSFPLLSVTPVTATPFSMSSSPFTLPTAVSHASRVTFSHLTKNLAPSATISGPICSKFRADIVFLVDESSSIGQGNFAKLKDFLFHIVSYFPKIGPEGTQIAVAQYSDEPRTEFLLNQYRDRNGVLKAVKKLHYMGGNTKTGRGISYVLKEIFQVSKGMRPAVPRTLVLLTDGRSQDDVVPPAQVAHFIVSG</sequence>
<evidence type="ECO:0000313" key="1">
    <source>
        <dbReference type="EMBL" id="KAH8006426.1"/>
    </source>
</evidence>